<keyword evidence="8" id="KW-1185">Reference proteome</keyword>
<evidence type="ECO:0000256" key="3">
    <source>
        <dbReference type="ARBA" id="ARBA00022801"/>
    </source>
</evidence>
<evidence type="ECO:0000259" key="6">
    <source>
        <dbReference type="PROSITE" id="PS50056"/>
    </source>
</evidence>
<organism evidence="7 8">
    <name type="scientific">Schizothecium vesticola</name>
    <dbReference type="NCBI Taxonomy" id="314040"/>
    <lineage>
        <taxon>Eukaryota</taxon>
        <taxon>Fungi</taxon>
        <taxon>Dikarya</taxon>
        <taxon>Ascomycota</taxon>
        <taxon>Pezizomycotina</taxon>
        <taxon>Sordariomycetes</taxon>
        <taxon>Sordariomycetidae</taxon>
        <taxon>Sordariales</taxon>
        <taxon>Schizotheciaceae</taxon>
        <taxon>Schizothecium</taxon>
    </lineage>
</organism>
<dbReference type="GO" id="GO:0008330">
    <property type="term" value="F:protein tyrosine/threonine phosphatase activity"/>
    <property type="evidence" value="ECO:0007669"/>
    <property type="project" value="TreeGrafter"/>
</dbReference>
<dbReference type="InterPro" id="IPR000340">
    <property type="entry name" value="Dual-sp_phosphatase_cat-dom"/>
</dbReference>
<protein>
    <recommendedName>
        <fullName evidence="2">protein-tyrosine-phosphatase</fullName>
        <ecNumber evidence="2">3.1.3.48</ecNumber>
    </recommendedName>
</protein>
<dbReference type="GO" id="GO:0017017">
    <property type="term" value="F:MAP kinase tyrosine/serine/threonine phosphatase activity"/>
    <property type="evidence" value="ECO:0007669"/>
    <property type="project" value="TreeGrafter"/>
</dbReference>
<proteinExistence type="inferred from homology"/>
<evidence type="ECO:0000256" key="2">
    <source>
        <dbReference type="ARBA" id="ARBA00013064"/>
    </source>
</evidence>
<dbReference type="SMART" id="SM00195">
    <property type="entry name" value="DSPc"/>
    <property type="match status" value="1"/>
</dbReference>
<dbReference type="PROSITE" id="PS00383">
    <property type="entry name" value="TYR_PHOSPHATASE_1"/>
    <property type="match status" value="1"/>
</dbReference>
<comment type="caution">
    <text evidence="7">The sequence shown here is derived from an EMBL/GenBank/DDBJ whole genome shotgun (WGS) entry which is preliminary data.</text>
</comment>
<dbReference type="InterPro" id="IPR016130">
    <property type="entry name" value="Tyr_Pase_AS"/>
</dbReference>
<dbReference type="PANTHER" id="PTHR10159:SF511">
    <property type="entry name" value="DUAL SPECIFICITY PROTEIN PHOSPHATASE 1"/>
    <property type="match status" value="1"/>
</dbReference>
<reference evidence="7" key="1">
    <citation type="submission" date="2023-06" db="EMBL/GenBank/DDBJ databases">
        <title>Genome-scale phylogeny and comparative genomics of the fungal order Sordariales.</title>
        <authorList>
            <consortium name="Lawrence Berkeley National Laboratory"/>
            <person name="Hensen N."/>
            <person name="Bonometti L."/>
            <person name="Westerberg I."/>
            <person name="Brannstrom I.O."/>
            <person name="Guillou S."/>
            <person name="Cros-Aarteil S."/>
            <person name="Calhoun S."/>
            <person name="Haridas S."/>
            <person name="Kuo A."/>
            <person name="Mondo S."/>
            <person name="Pangilinan J."/>
            <person name="Riley R."/>
            <person name="LaButti K."/>
            <person name="Andreopoulos B."/>
            <person name="Lipzen A."/>
            <person name="Chen C."/>
            <person name="Yanf M."/>
            <person name="Daum C."/>
            <person name="Ng V."/>
            <person name="Clum A."/>
            <person name="Steindorff A."/>
            <person name="Ohm R."/>
            <person name="Martin F."/>
            <person name="Silar P."/>
            <person name="Natvig D."/>
            <person name="Lalanne C."/>
            <person name="Gautier V."/>
            <person name="Ament-velasquez S.L."/>
            <person name="Kruys A."/>
            <person name="Hutchinson M.I."/>
            <person name="Powell A.J."/>
            <person name="Barry K."/>
            <person name="Miller A.N."/>
            <person name="Grigoriev I.V."/>
            <person name="Debuchy R."/>
            <person name="Gladieux P."/>
            <person name="Thoren M.H."/>
            <person name="Johannesson H."/>
        </authorList>
    </citation>
    <scope>NUCLEOTIDE SEQUENCE</scope>
    <source>
        <strain evidence="7">SMH3187-1</strain>
    </source>
</reference>
<dbReference type="EC" id="3.1.3.48" evidence="2"/>
<dbReference type="Pfam" id="PF00782">
    <property type="entry name" value="DSPc"/>
    <property type="match status" value="1"/>
</dbReference>
<dbReference type="AlphaFoldDB" id="A0AA40EQF2"/>
<dbReference type="PROSITE" id="PS50054">
    <property type="entry name" value="TYR_PHOSPHATASE_DUAL"/>
    <property type="match status" value="1"/>
</dbReference>
<evidence type="ECO:0000259" key="5">
    <source>
        <dbReference type="PROSITE" id="PS50054"/>
    </source>
</evidence>
<dbReference type="SUPFAM" id="SSF52799">
    <property type="entry name" value="(Phosphotyrosine protein) phosphatases II"/>
    <property type="match status" value="1"/>
</dbReference>
<dbReference type="GO" id="GO:0043409">
    <property type="term" value="P:negative regulation of MAPK cascade"/>
    <property type="evidence" value="ECO:0007669"/>
    <property type="project" value="TreeGrafter"/>
</dbReference>
<dbReference type="Proteomes" id="UP001172155">
    <property type="component" value="Unassembled WGS sequence"/>
</dbReference>
<dbReference type="Gene3D" id="3.90.190.10">
    <property type="entry name" value="Protein tyrosine phosphatase superfamily"/>
    <property type="match status" value="1"/>
</dbReference>
<keyword evidence="3" id="KW-0378">Hydrolase</keyword>
<dbReference type="PANTHER" id="PTHR10159">
    <property type="entry name" value="DUAL SPECIFICITY PROTEIN PHOSPHATASE"/>
    <property type="match status" value="1"/>
</dbReference>
<dbReference type="InterPro" id="IPR020422">
    <property type="entry name" value="TYR_PHOSPHATASE_DUAL_dom"/>
</dbReference>
<dbReference type="PROSITE" id="PS50056">
    <property type="entry name" value="TYR_PHOSPHATASE_2"/>
    <property type="match status" value="1"/>
</dbReference>
<evidence type="ECO:0000313" key="8">
    <source>
        <dbReference type="Proteomes" id="UP001172155"/>
    </source>
</evidence>
<evidence type="ECO:0000256" key="4">
    <source>
        <dbReference type="ARBA" id="ARBA00022912"/>
    </source>
</evidence>
<dbReference type="CDD" id="cd14498">
    <property type="entry name" value="DSP"/>
    <property type="match status" value="1"/>
</dbReference>
<dbReference type="EMBL" id="JAUKUD010000005">
    <property type="protein sequence ID" value="KAK0743622.1"/>
    <property type="molecule type" value="Genomic_DNA"/>
</dbReference>
<name>A0AA40EQF2_9PEZI</name>
<evidence type="ECO:0000256" key="1">
    <source>
        <dbReference type="ARBA" id="ARBA00008601"/>
    </source>
</evidence>
<feature type="domain" description="Tyrosine specific protein phosphatases" evidence="6">
    <location>
        <begin position="132"/>
        <end position="193"/>
    </location>
</feature>
<evidence type="ECO:0000313" key="7">
    <source>
        <dbReference type="EMBL" id="KAK0743622.1"/>
    </source>
</evidence>
<feature type="domain" description="Tyrosine-protein phosphatase" evidence="5">
    <location>
        <begin position="66"/>
        <end position="215"/>
    </location>
</feature>
<sequence length="249" mass="27966">MPTTFSPSTSTYAALMSTGAVGHLMPKHGEFCAVSAPIGKGYFRFAGDFLAAQPTRQDDDEARFVSCSRIIPELYLGNVVASYHIPTLQAHDISAVVSVIEDRNPRWELPEYYALIPAENHLIVPAGDTDTQDLLVHLSQICDFIDAQHDAGRRVLVHCIAGVSRSPTVVVAYLMRKWRKDLSKAIKYVTGKRNEVWPSPNFMEQLRVWEEVGYEVWGDADSDAKLKTAKGPYRAYLERKDQRAEKRLP</sequence>
<accession>A0AA40EQF2</accession>
<dbReference type="InterPro" id="IPR000387">
    <property type="entry name" value="Tyr_Pase_dom"/>
</dbReference>
<keyword evidence="4" id="KW-0904">Protein phosphatase</keyword>
<comment type="similarity">
    <text evidence="1">Belongs to the protein-tyrosine phosphatase family. Non-receptor class dual specificity subfamily.</text>
</comment>
<dbReference type="GO" id="GO:0005737">
    <property type="term" value="C:cytoplasm"/>
    <property type="evidence" value="ECO:0007669"/>
    <property type="project" value="TreeGrafter"/>
</dbReference>
<gene>
    <name evidence="7" type="ORF">B0T18DRAFT_392364</name>
</gene>
<dbReference type="InterPro" id="IPR029021">
    <property type="entry name" value="Prot-tyrosine_phosphatase-like"/>
</dbReference>
<dbReference type="GO" id="GO:0033550">
    <property type="term" value="F:MAP kinase tyrosine phosphatase activity"/>
    <property type="evidence" value="ECO:0007669"/>
    <property type="project" value="TreeGrafter"/>
</dbReference>